<dbReference type="Proteomes" id="UP000705823">
    <property type="component" value="Unassembled WGS sequence"/>
</dbReference>
<name>A0A8J8PEH0_9EURY</name>
<proteinExistence type="predicted"/>
<protein>
    <submittedName>
        <fullName evidence="1">Uncharacterized protein</fullName>
    </submittedName>
</protein>
<dbReference type="AlphaFoldDB" id="A0A8J8PEH0"/>
<dbReference type="EMBL" id="RKLU01000002">
    <property type="protein sequence ID" value="TQQ83124.1"/>
    <property type="molecule type" value="Genomic_DNA"/>
</dbReference>
<organism evidence="1 2">
    <name type="scientific">Halonotius terrestris</name>
    <dbReference type="NCBI Taxonomy" id="2487750"/>
    <lineage>
        <taxon>Archaea</taxon>
        <taxon>Methanobacteriati</taxon>
        <taxon>Methanobacteriota</taxon>
        <taxon>Stenosarchaea group</taxon>
        <taxon>Halobacteria</taxon>
        <taxon>Halobacteriales</taxon>
        <taxon>Haloferacaceae</taxon>
        <taxon>Halonotius</taxon>
    </lineage>
</organism>
<gene>
    <name evidence="1" type="ORF">EGH24_05980</name>
</gene>
<evidence type="ECO:0000313" key="2">
    <source>
        <dbReference type="Proteomes" id="UP000705823"/>
    </source>
</evidence>
<accession>A0A8J8PEH0</accession>
<keyword evidence="2" id="KW-1185">Reference proteome</keyword>
<evidence type="ECO:0000313" key="1">
    <source>
        <dbReference type="EMBL" id="TQQ83124.1"/>
    </source>
</evidence>
<comment type="caution">
    <text evidence="1">The sequence shown here is derived from an EMBL/GenBank/DDBJ whole genome shotgun (WGS) entry which is preliminary data.</text>
</comment>
<reference evidence="1" key="1">
    <citation type="submission" date="2019-02" db="EMBL/GenBank/DDBJ databases">
        <title>Halonotius sp. a new haloarchaeum isolated from saline soil.</title>
        <authorList>
            <person name="Duran-Viseras A."/>
            <person name="Sanchez-Porro C."/>
            <person name="Ventosa A."/>
        </authorList>
    </citation>
    <scope>NUCLEOTIDE SEQUENCE</scope>
    <source>
        <strain evidence="1">F15B</strain>
    </source>
</reference>
<sequence length="252" mass="28855">MQRQKKHEEFFDSFTAVDTVMLPITHAERLLRQGLTASTYTNKQVITTTTIPDNELKSLDWETERDIVQLFQPEYHIPTDYWVYGDMDFQDRIHNVESLTEGTEWMYNELRETPTQLIPLIKGYSLEERAICYEMLNRLEIDCVSYYGSQYFGGSSGNGIAKLNEDVRDVVSEFSPKELLLIGLQSEKYVGRLPPEVSAVAGQRWIRKSKLRDVSIPNAREAYRSWQEEVVDGLAYGQATLGSFDTSAGVTA</sequence>
<dbReference type="OrthoDB" id="271486at2157"/>